<accession>A0A1M5WQC2</accession>
<sequence>MKKRIVACLLISTVLMTGCADISLSKGAKEDQEEKSEDSKDQEETDTEGKEKDEVSSDEADKEIEDEASAKASDMASEDDSSDEGDSDGSDQSSKNNTDSEFGPEEGLYDRTYLVKEGDGYIYRLEDEDIIKEYDELYADAFQETYDSYEDYKDMMEEGRGEFDNDGSSDYALVDEKKDFGIDGFGLLDPEALDDGTSKMGSFYEMDYDFDLANVGYTYVDLNSDGIFELIFGIVNGDEWTPTTIFERVYTLIDNKPVHIFEGGSRCYLWLGDDGSIYETGSGGAAYWGMWRYHFDPSQVAPEGTDWGGEGFVADEFLGMWEEYVHIEGEDAQEPDDTAQKSEYKISDDEYETLSEEWEARVVDIDWLLMSDYLEDH</sequence>
<reference evidence="4" key="1">
    <citation type="submission" date="2016-11" db="EMBL/GenBank/DDBJ databases">
        <authorList>
            <person name="Varghese N."/>
            <person name="Submissions S."/>
        </authorList>
    </citation>
    <scope>NUCLEOTIDE SEQUENCE [LARGE SCALE GENOMIC DNA]</scope>
    <source>
        <strain evidence="4">DSM 3071</strain>
    </source>
</reference>
<dbReference type="EMBL" id="FQXK01000008">
    <property type="protein sequence ID" value="SHH89737.1"/>
    <property type="molecule type" value="Genomic_DNA"/>
</dbReference>
<dbReference type="RefSeq" id="WP_073386152.1">
    <property type="nucleotide sequence ID" value="NZ_FQXK01000008.1"/>
</dbReference>
<dbReference type="GeneID" id="89509577"/>
<dbReference type="Proteomes" id="UP000184278">
    <property type="component" value="Unassembled WGS sequence"/>
</dbReference>
<dbReference type="OrthoDB" id="9772442at2"/>
<proteinExistence type="predicted"/>
<feature type="compositionally biased region" description="Acidic residues" evidence="1">
    <location>
        <begin position="33"/>
        <end position="46"/>
    </location>
</feature>
<evidence type="ECO:0000313" key="3">
    <source>
        <dbReference type="EMBL" id="SHH89737.1"/>
    </source>
</evidence>
<dbReference type="PROSITE" id="PS51257">
    <property type="entry name" value="PROKAR_LIPOPROTEIN"/>
    <property type="match status" value="1"/>
</dbReference>
<feature type="compositionally biased region" description="Acidic residues" evidence="1">
    <location>
        <begin position="56"/>
        <end position="67"/>
    </location>
</feature>
<evidence type="ECO:0000256" key="2">
    <source>
        <dbReference type="SAM" id="SignalP"/>
    </source>
</evidence>
<evidence type="ECO:0000256" key="1">
    <source>
        <dbReference type="SAM" id="MobiDB-lite"/>
    </source>
</evidence>
<evidence type="ECO:0000313" key="4">
    <source>
        <dbReference type="Proteomes" id="UP000184278"/>
    </source>
</evidence>
<organism evidence="3 4">
    <name type="scientific">Butyrivibrio fibrisolvens DSM 3071</name>
    <dbReference type="NCBI Taxonomy" id="1121131"/>
    <lineage>
        <taxon>Bacteria</taxon>
        <taxon>Bacillati</taxon>
        <taxon>Bacillota</taxon>
        <taxon>Clostridia</taxon>
        <taxon>Lachnospirales</taxon>
        <taxon>Lachnospiraceae</taxon>
        <taxon>Butyrivibrio</taxon>
    </lineage>
</organism>
<gene>
    <name evidence="3" type="ORF">SAMN02745229_01118</name>
</gene>
<name>A0A1M5WQC2_BUTFI</name>
<feature type="region of interest" description="Disordered" evidence="1">
    <location>
        <begin position="24"/>
        <end position="110"/>
    </location>
</feature>
<dbReference type="AlphaFoldDB" id="A0A1M5WQC2"/>
<protein>
    <submittedName>
        <fullName evidence="3">Uncharacterized protein</fullName>
    </submittedName>
</protein>
<feature type="chain" id="PRO_5012477529" evidence="2">
    <location>
        <begin position="21"/>
        <end position="377"/>
    </location>
</feature>
<feature type="compositionally biased region" description="Acidic residues" evidence="1">
    <location>
        <begin position="76"/>
        <end position="89"/>
    </location>
</feature>
<keyword evidence="2" id="KW-0732">Signal</keyword>
<keyword evidence="4" id="KW-1185">Reference proteome</keyword>
<feature type="signal peptide" evidence="2">
    <location>
        <begin position="1"/>
        <end position="20"/>
    </location>
</feature>